<dbReference type="KEGG" id="aha:AHA_3069"/>
<keyword evidence="3" id="KW-1185">Reference proteome</keyword>
<evidence type="ECO:0000259" key="1">
    <source>
        <dbReference type="Pfam" id="PF13588"/>
    </source>
</evidence>
<organism evidence="2 3">
    <name type="scientific">Aeromonas hydrophila subsp. hydrophila (strain ATCC 7966 / DSM 30187 / BCRC 13018 / CCUG 14551 / JCM 1027 / KCTC 2358 / NCIMB 9240 / NCTC 8049)</name>
    <dbReference type="NCBI Taxonomy" id="380703"/>
    <lineage>
        <taxon>Bacteria</taxon>
        <taxon>Pseudomonadati</taxon>
        <taxon>Pseudomonadota</taxon>
        <taxon>Gammaproteobacteria</taxon>
        <taxon>Aeromonadales</taxon>
        <taxon>Aeromonadaceae</taxon>
        <taxon>Aeromonas</taxon>
    </lineage>
</organism>
<feature type="domain" description="Type I restriction enzyme R protein N-terminal" evidence="1">
    <location>
        <begin position="10"/>
        <end position="127"/>
    </location>
</feature>
<sequence length="332" mass="37460">MKFDFCKLNEQDVREEIIAPLLRELGYRSGTSNNIIREQTLTYAKSSLGRKKATDPYLKGRADYILETENNVRWIIEAKSPSSDITEEDIQQAWTYANHPEVRAYYYVLCNGLFLYVYITNKGPQNGVIFSSSYDDLSEKFIQLKNILSPEAIIRDLKDIELDLEPPIGEGLRSTATVVNGQIVFRSNSLQMSHLQGLTLSVKSGFIKRGEDNNIIADIHTVSPFHQLQEINERLGLHKIKAIGKVGTLSSNKNLLTELEYFTSSTLLQGESMLDLSTMNTVILPIAINVETSTYISGFLEKSEFKGRFSSTMNYVGIMRVSLDGEFNILLS</sequence>
<dbReference type="eggNOG" id="COG0863">
    <property type="taxonomic scope" value="Bacteria"/>
</dbReference>
<dbReference type="Proteomes" id="UP000000756">
    <property type="component" value="Chromosome"/>
</dbReference>
<gene>
    <name evidence="2" type="ordered locus">AHA_3069</name>
</gene>
<dbReference type="OrthoDB" id="6380146at2"/>
<reference evidence="2 3" key="1">
    <citation type="journal article" date="2006" name="J. Bacteriol.">
        <title>Genome sequence of Aeromonas hydrophila ATCC 7966T: jack of all trades.</title>
        <authorList>
            <person name="Seshadri R."/>
            <person name="Joseph S.W."/>
            <person name="Chopra A.K."/>
            <person name="Sha J."/>
            <person name="Shaw J."/>
            <person name="Graf J."/>
            <person name="Haft D."/>
            <person name="Wu M."/>
            <person name="Ren Q."/>
            <person name="Rosovitz M.J."/>
            <person name="Madupu R."/>
            <person name="Tallon L."/>
            <person name="Kim M."/>
            <person name="Jin S."/>
            <person name="Vuong H."/>
            <person name="Stine O.C."/>
            <person name="Ali A."/>
            <person name="Horneman A.J."/>
            <person name="Heidelberg J.F."/>
        </authorList>
    </citation>
    <scope>NUCLEOTIDE SEQUENCE [LARGE SCALE GENOMIC DNA]</scope>
    <source>
        <strain evidence="3">ATCC 7966 / DSM 30187 / BCRC 13018 / CCUG 14551 / JCM 1027 / KCTC 2358 / NCIMB 9240 / NCTC 8049</strain>
    </source>
</reference>
<dbReference type="EMBL" id="CP000462">
    <property type="protein sequence ID" value="ABK37363.1"/>
    <property type="molecule type" value="Genomic_DNA"/>
</dbReference>
<name>A0KMS0_AERHH</name>
<dbReference type="InterPro" id="IPR029464">
    <property type="entry name" value="HSDR_N"/>
</dbReference>
<dbReference type="Gene3D" id="3.90.1570.30">
    <property type="match status" value="1"/>
</dbReference>
<dbReference type="HOGENOM" id="CLU_835850_0_0_6"/>
<dbReference type="STRING" id="380703.AHA_3069"/>
<dbReference type="EnsemblBacteria" id="ABK37363">
    <property type="protein sequence ID" value="ABK37363"/>
    <property type="gene ID" value="AHA_3069"/>
</dbReference>
<dbReference type="Pfam" id="PF13588">
    <property type="entry name" value="HSDR_N_2"/>
    <property type="match status" value="1"/>
</dbReference>
<evidence type="ECO:0000313" key="2">
    <source>
        <dbReference type="EMBL" id="ABK37363.1"/>
    </source>
</evidence>
<proteinExistence type="predicted"/>
<accession>A0KMS0</accession>
<dbReference type="AlphaFoldDB" id="A0KMS0"/>
<protein>
    <submittedName>
        <fullName evidence="2">Type I restriction enzyme r protein n terminus (Hsdr_n)</fullName>
    </submittedName>
</protein>
<evidence type="ECO:0000313" key="3">
    <source>
        <dbReference type="Proteomes" id="UP000000756"/>
    </source>
</evidence>